<name>A0A2V3U5K6_9HYPH</name>
<dbReference type="Proteomes" id="UP000248021">
    <property type="component" value="Unassembled WGS sequence"/>
</dbReference>
<proteinExistence type="predicted"/>
<evidence type="ECO:0000256" key="1">
    <source>
        <dbReference type="SAM" id="SignalP"/>
    </source>
</evidence>
<reference evidence="2 3" key="1">
    <citation type="submission" date="2018-05" db="EMBL/GenBank/DDBJ databases">
        <title>Genomic Encyclopedia of Type Strains, Phase IV (KMG-IV): sequencing the most valuable type-strain genomes for metagenomic binning, comparative biology and taxonomic classification.</title>
        <authorList>
            <person name="Goeker M."/>
        </authorList>
    </citation>
    <scope>NUCLEOTIDE SEQUENCE [LARGE SCALE GENOMIC DNA]</scope>
    <source>
        <strain evidence="2 3">DSM 6462</strain>
    </source>
</reference>
<keyword evidence="1" id="KW-0732">Signal</keyword>
<feature type="chain" id="PRO_5015879572" description="YXWGXW repeat-containing protein" evidence="1">
    <location>
        <begin position="26"/>
        <end position="183"/>
    </location>
</feature>
<accession>A0A2V3U5K6</accession>
<dbReference type="RefSeq" id="WP_146227358.1">
    <property type="nucleotide sequence ID" value="NZ_JAHBRY010000001.1"/>
</dbReference>
<dbReference type="EMBL" id="QJJK01000006">
    <property type="protein sequence ID" value="PXW58250.1"/>
    <property type="molecule type" value="Genomic_DNA"/>
</dbReference>
<evidence type="ECO:0000313" key="3">
    <source>
        <dbReference type="Proteomes" id="UP000248021"/>
    </source>
</evidence>
<keyword evidence="3" id="KW-1185">Reference proteome</keyword>
<evidence type="ECO:0008006" key="4">
    <source>
        <dbReference type="Google" id="ProtNLM"/>
    </source>
</evidence>
<gene>
    <name evidence="2" type="ORF">C7450_106431</name>
</gene>
<protein>
    <recommendedName>
        <fullName evidence="4">YXWGXW repeat-containing protein</fullName>
    </recommendedName>
</protein>
<dbReference type="AlphaFoldDB" id="A0A2V3U5K6"/>
<evidence type="ECO:0000313" key="2">
    <source>
        <dbReference type="EMBL" id="PXW58250.1"/>
    </source>
</evidence>
<feature type="signal peptide" evidence="1">
    <location>
        <begin position="1"/>
        <end position="25"/>
    </location>
</feature>
<sequence length="183" mass="19376">MRHFRPIKTLLCSACAMIGATFVVASVPTAAEAQWRGGGAHWGGGRPAWGGGRPGWGGGPRFAPGVRPGWGSGGWNRPGWGYRPGWNAGWRPGWNGGWYARPGWRAGWYGPGWGGGWYGGPYYGYGYGYDGWGAGAALATGAILGAGVAAAASQANQGYCFRAPRRVIINGVWRTRTVTVCRR</sequence>
<organism evidence="2 3">
    <name type="scientific">Chelatococcus asaccharovorans</name>
    <dbReference type="NCBI Taxonomy" id="28210"/>
    <lineage>
        <taxon>Bacteria</taxon>
        <taxon>Pseudomonadati</taxon>
        <taxon>Pseudomonadota</taxon>
        <taxon>Alphaproteobacteria</taxon>
        <taxon>Hyphomicrobiales</taxon>
        <taxon>Chelatococcaceae</taxon>
        <taxon>Chelatococcus</taxon>
    </lineage>
</organism>
<comment type="caution">
    <text evidence="2">The sequence shown here is derived from an EMBL/GenBank/DDBJ whole genome shotgun (WGS) entry which is preliminary data.</text>
</comment>